<dbReference type="EMBL" id="JBHFAB010000001">
    <property type="protein sequence ID" value="MFC1415191.1"/>
    <property type="molecule type" value="Genomic_DNA"/>
</dbReference>
<name>A0ABV6VNN9_9ACTN</name>
<accession>A0ABV6VNN9</accession>
<evidence type="ECO:0000259" key="2">
    <source>
        <dbReference type="Pfam" id="PF24837"/>
    </source>
</evidence>
<evidence type="ECO:0000313" key="4">
    <source>
        <dbReference type="Proteomes" id="UP001592531"/>
    </source>
</evidence>
<protein>
    <recommendedName>
        <fullName evidence="2">AMIN-like domain-containing protein</fullName>
    </recommendedName>
</protein>
<reference evidence="3 4" key="1">
    <citation type="submission" date="2024-09" db="EMBL/GenBank/DDBJ databases">
        <authorList>
            <person name="Lee S.D."/>
        </authorList>
    </citation>
    <scope>NUCLEOTIDE SEQUENCE [LARGE SCALE GENOMIC DNA]</scope>
    <source>
        <strain evidence="3 4">N8-3</strain>
    </source>
</reference>
<gene>
    <name evidence="3" type="ORF">ACEZDE_00815</name>
</gene>
<organism evidence="3 4">
    <name type="scientific">Streptacidiphilus cavernicola</name>
    <dbReference type="NCBI Taxonomy" id="3342716"/>
    <lineage>
        <taxon>Bacteria</taxon>
        <taxon>Bacillati</taxon>
        <taxon>Actinomycetota</taxon>
        <taxon>Actinomycetes</taxon>
        <taxon>Kitasatosporales</taxon>
        <taxon>Streptomycetaceae</taxon>
        <taxon>Streptacidiphilus</taxon>
    </lineage>
</organism>
<dbReference type="PROSITE" id="PS51318">
    <property type="entry name" value="TAT"/>
    <property type="match status" value="1"/>
</dbReference>
<sequence length="166" mass="17493">MSRFTRPRALFAGAVLVGGVLLGAAPADAATAPVCGSACFLDARTGAHTGYDRIVFDVTKLPTLKSSTTSTTGAYDYTDNGTRYPTITGSNYLFLNFTGASEYADNGALTYTTPTPESISLPSLKGVQVVYGFEGDLSFALTLGSYSSYQISTLTAPNRVVIDVYH</sequence>
<keyword evidence="1" id="KW-0732">Signal</keyword>
<comment type="caution">
    <text evidence="3">The sequence shown here is derived from an EMBL/GenBank/DDBJ whole genome shotgun (WGS) entry which is preliminary data.</text>
</comment>
<evidence type="ECO:0000313" key="3">
    <source>
        <dbReference type="EMBL" id="MFC1415191.1"/>
    </source>
</evidence>
<evidence type="ECO:0000256" key="1">
    <source>
        <dbReference type="SAM" id="SignalP"/>
    </source>
</evidence>
<dbReference type="InterPro" id="IPR056303">
    <property type="entry name" value="AMIN-like"/>
</dbReference>
<proteinExistence type="predicted"/>
<dbReference type="InterPro" id="IPR006311">
    <property type="entry name" value="TAT_signal"/>
</dbReference>
<dbReference type="Proteomes" id="UP001592531">
    <property type="component" value="Unassembled WGS sequence"/>
</dbReference>
<feature type="domain" description="AMIN-like" evidence="2">
    <location>
        <begin position="42"/>
        <end position="166"/>
    </location>
</feature>
<feature type="chain" id="PRO_5045179871" description="AMIN-like domain-containing protein" evidence="1">
    <location>
        <begin position="30"/>
        <end position="166"/>
    </location>
</feature>
<keyword evidence="4" id="KW-1185">Reference proteome</keyword>
<dbReference type="Pfam" id="PF24837">
    <property type="entry name" value="AMIN-like"/>
    <property type="match status" value="1"/>
</dbReference>
<dbReference type="RefSeq" id="WP_380530466.1">
    <property type="nucleotide sequence ID" value="NZ_JBHFAB010000001.1"/>
</dbReference>
<feature type="signal peptide" evidence="1">
    <location>
        <begin position="1"/>
        <end position="29"/>
    </location>
</feature>